<protein>
    <recommendedName>
        <fullName evidence="2">PD-(D/E)XK endonuclease-like domain-containing protein</fullName>
    </recommendedName>
</protein>
<name>A0A0F9KKY0_9ZZZZ</name>
<accession>A0A0F9KKY0</accession>
<dbReference type="EMBL" id="LAZR01008979">
    <property type="protein sequence ID" value="KKM75421.1"/>
    <property type="molecule type" value="Genomic_DNA"/>
</dbReference>
<dbReference type="AlphaFoldDB" id="A0A0F9KKY0"/>
<feature type="non-terminal residue" evidence="1">
    <location>
        <position position="94"/>
    </location>
</feature>
<sequence length="94" mass="11001">MIKKYFDRYRGTLPPEIEGKVEGSLMPDIKLMGKWRNWRSGLEYHDKELDAVLFGALDDCLIDDDLYIPLDYKTRGSTPKYGSSERYYQTQLDA</sequence>
<proteinExistence type="predicted"/>
<evidence type="ECO:0008006" key="2">
    <source>
        <dbReference type="Google" id="ProtNLM"/>
    </source>
</evidence>
<organism evidence="1">
    <name type="scientific">marine sediment metagenome</name>
    <dbReference type="NCBI Taxonomy" id="412755"/>
    <lineage>
        <taxon>unclassified sequences</taxon>
        <taxon>metagenomes</taxon>
        <taxon>ecological metagenomes</taxon>
    </lineage>
</organism>
<comment type="caution">
    <text evidence="1">The sequence shown here is derived from an EMBL/GenBank/DDBJ whole genome shotgun (WGS) entry which is preliminary data.</text>
</comment>
<reference evidence="1" key="1">
    <citation type="journal article" date="2015" name="Nature">
        <title>Complex archaea that bridge the gap between prokaryotes and eukaryotes.</title>
        <authorList>
            <person name="Spang A."/>
            <person name="Saw J.H."/>
            <person name="Jorgensen S.L."/>
            <person name="Zaremba-Niedzwiedzka K."/>
            <person name="Martijn J."/>
            <person name="Lind A.E."/>
            <person name="van Eijk R."/>
            <person name="Schleper C."/>
            <person name="Guy L."/>
            <person name="Ettema T.J."/>
        </authorList>
    </citation>
    <scope>NUCLEOTIDE SEQUENCE</scope>
</reference>
<evidence type="ECO:0000313" key="1">
    <source>
        <dbReference type="EMBL" id="KKM75421.1"/>
    </source>
</evidence>
<gene>
    <name evidence="1" type="ORF">LCGC14_1390370</name>
</gene>